<keyword evidence="5 7" id="KW-0687">Ribonucleoprotein</keyword>
<keyword evidence="10" id="KW-0934">Plastid</keyword>
<reference evidence="10" key="2">
    <citation type="submission" date="2019-06" db="EMBL/GenBank/DDBJ databases">
        <authorList>
            <person name="Liu S."/>
        </authorList>
    </citation>
    <scope>NUCLEOTIDE SEQUENCE</scope>
</reference>
<dbReference type="Pfam" id="PF00453">
    <property type="entry name" value="Ribosomal_L20"/>
    <property type="match status" value="1"/>
</dbReference>
<evidence type="ECO:0000256" key="4">
    <source>
        <dbReference type="ARBA" id="ARBA00022980"/>
    </source>
</evidence>
<evidence type="ECO:0000313" key="10">
    <source>
        <dbReference type="EMBL" id="QII42556.1"/>
    </source>
</evidence>
<evidence type="ECO:0000256" key="5">
    <source>
        <dbReference type="ARBA" id="ARBA00023274"/>
    </source>
</evidence>
<comment type="function">
    <text evidence="7 9">Binds directly to 23S ribosomal RNA and is necessary for the in vitro assembly process of the 50S ribosomal subunit. It is not involved in the protein synthesizing functions of that subunit.</text>
</comment>
<dbReference type="PROSITE" id="PS00937">
    <property type="entry name" value="RIBOSOMAL_L20"/>
    <property type="match status" value="1"/>
</dbReference>
<protein>
    <recommendedName>
        <fullName evidence="6 7">Large ribosomal subunit protein bL20c</fullName>
    </recommendedName>
</protein>
<dbReference type="Gene3D" id="1.10.1900.20">
    <property type="entry name" value="Ribosomal protein L20"/>
    <property type="match status" value="1"/>
</dbReference>
<evidence type="ECO:0000256" key="9">
    <source>
        <dbReference type="RuleBase" id="RU004311"/>
    </source>
</evidence>
<name>A0A6G7IW07_9MONI</name>
<dbReference type="InterPro" id="IPR049946">
    <property type="entry name" value="RIBOSOMAL_L20_CS"/>
</dbReference>
<dbReference type="FunFam" id="1.10.1900.20:FF:000001">
    <property type="entry name" value="50S ribosomal protein L20"/>
    <property type="match status" value="1"/>
</dbReference>
<reference evidence="10" key="1">
    <citation type="journal article" date="2019" name="Mitochondrial DNA Part B Resour">
        <title>The complete mitochondrial genome of Sarcophaga tuberosa (Diptera: Sarcophagidae).</title>
        <authorList>
            <person name="Kai X."/>
            <person name="Shiwen W."/>
            <person name="Shang Y."/>
            <person name="Ren L."/>
            <person name="Guo Y."/>
        </authorList>
    </citation>
    <scope>NUCLEOTIDE SEQUENCE</scope>
</reference>
<comment type="subcellular location">
    <subcellularLocation>
        <location evidence="7">Plastid</location>
        <location evidence="7">Chloroplast</location>
    </subcellularLocation>
</comment>
<dbReference type="Gene3D" id="6.10.160.10">
    <property type="match status" value="1"/>
</dbReference>
<dbReference type="GO" id="GO:0003735">
    <property type="term" value="F:structural constituent of ribosome"/>
    <property type="evidence" value="ECO:0007669"/>
    <property type="project" value="InterPro"/>
</dbReference>
<evidence type="ECO:0000256" key="8">
    <source>
        <dbReference type="RuleBase" id="RU000561"/>
    </source>
</evidence>
<proteinExistence type="inferred from homology"/>
<dbReference type="RefSeq" id="YP_009746910.1">
    <property type="nucleotide sequence ID" value="NC_046784.1"/>
</dbReference>
<dbReference type="InterPro" id="IPR035566">
    <property type="entry name" value="Ribosomal_protein_bL20_C"/>
</dbReference>
<dbReference type="InterPro" id="IPR005813">
    <property type="entry name" value="Ribosomal_bL20"/>
</dbReference>
<dbReference type="SUPFAM" id="SSF74731">
    <property type="entry name" value="Ribosomal protein L20"/>
    <property type="match status" value="1"/>
</dbReference>
<evidence type="ECO:0000256" key="6">
    <source>
        <dbReference type="ARBA" id="ARBA00035295"/>
    </source>
</evidence>
<dbReference type="NCBIfam" id="TIGR01032">
    <property type="entry name" value="rplT_bact"/>
    <property type="match status" value="1"/>
</dbReference>
<dbReference type="GeneID" id="54094234"/>
<dbReference type="PANTHER" id="PTHR10986">
    <property type="entry name" value="39S RIBOSOMAL PROTEIN L20"/>
    <property type="match status" value="1"/>
</dbReference>
<dbReference type="GO" id="GO:0005840">
    <property type="term" value="C:ribosome"/>
    <property type="evidence" value="ECO:0007669"/>
    <property type="project" value="UniProtKB-KW"/>
</dbReference>
<accession>A0A6G7IW07</accession>
<organism evidence="10">
    <name type="scientific">Plagiogyria euphlebia</name>
    <dbReference type="NCBI Taxonomy" id="872800"/>
    <lineage>
        <taxon>Eukaryota</taxon>
        <taxon>Viridiplantae</taxon>
        <taxon>Streptophyta</taxon>
        <taxon>Embryophyta</taxon>
        <taxon>Tracheophyta</taxon>
        <taxon>Polypodiopsida</taxon>
        <taxon>Polypodiidae</taxon>
        <taxon>Cyatheales</taxon>
        <taxon>Plagiogyriaceae</taxon>
        <taxon>Plagiogyria</taxon>
    </lineage>
</organism>
<keyword evidence="10" id="KW-0150">Chloroplast</keyword>
<dbReference type="GO" id="GO:0000027">
    <property type="term" value="P:ribosomal large subunit assembly"/>
    <property type="evidence" value="ECO:0007669"/>
    <property type="project" value="UniProtKB-UniRule"/>
</dbReference>
<dbReference type="AlphaFoldDB" id="A0A6G7IW07"/>
<keyword evidence="2 7" id="KW-0699">rRNA-binding</keyword>
<comment type="similarity">
    <text evidence="1 7 8">Belongs to the bacterial ribosomal protein bL20 family.</text>
</comment>
<dbReference type="CDD" id="cd07026">
    <property type="entry name" value="Ribosomal_L20"/>
    <property type="match status" value="1"/>
</dbReference>
<evidence type="ECO:0000256" key="1">
    <source>
        <dbReference type="ARBA" id="ARBA00007698"/>
    </source>
</evidence>
<dbReference type="GO" id="GO:0019843">
    <property type="term" value="F:rRNA binding"/>
    <property type="evidence" value="ECO:0007669"/>
    <property type="project" value="UniProtKB-UniRule"/>
</dbReference>
<keyword evidence="4 7" id="KW-0689">Ribosomal protein</keyword>
<evidence type="ECO:0000256" key="2">
    <source>
        <dbReference type="ARBA" id="ARBA00022730"/>
    </source>
</evidence>
<sequence>MTRVKRGSVARKRRKNILDIASGFRGAHSRLFGAADQQEKRALACAYADRNNRKREIRRLWIARINAAARENGTTYSATIHNLFENQVYLNCKTLAQVATPDAYCSSRIVRAINRKMNLIDR</sequence>
<dbReference type="GO" id="GO:0006412">
    <property type="term" value="P:translation"/>
    <property type="evidence" value="ECO:0007669"/>
    <property type="project" value="InterPro"/>
</dbReference>
<geneLocation type="chloroplast" evidence="10"/>
<evidence type="ECO:0000256" key="3">
    <source>
        <dbReference type="ARBA" id="ARBA00022884"/>
    </source>
</evidence>
<dbReference type="PRINTS" id="PR00062">
    <property type="entry name" value="RIBOSOMALL20"/>
</dbReference>
<dbReference type="GO" id="GO:0009507">
    <property type="term" value="C:chloroplast"/>
    <property type="evidence" value="ECO:0007669"/>
    <property type="project" value="UniProtKB-SubCell"/>
</dbReference>
<dbReference type="GO" id="GO:1990904">
    <property type="term" value="C:ribonucleoprotein complex"/>
    <property type="evidence" value="ECO:0007669"/>
    <property type="project" value="UniProtKB-KW"/>
</dbReference>
<dbReference type="EMBL" id="MN027504">
    <property type="protein sequence ID" value="QII42556.1"/>
    <property type="molecule type" value="Genomic_DNA"/>
</dbReference>
<gene>
    <name evidence="7 10" type="primary">rpl20</name>
</gene>
<keyword evidence="3 7" id="KW-0694">RNA-binding</keyword>
<dbReference type="HAMAP" id="MF_00382">
    <property type="entry name" value="Ribosomal_bL20"/>
    <property type="match status" value="1"/>
</dbReference>
<evidence type="ECO:0000256" key="7">
    <source>
        <dbReference type="HAMAP-Rule" id="MF_00382"/>
    </source>
</evidence>